<organism evidence="2 3">
    <name type="scientific">Streptomyces sp. 900116325</name>
    <dbReference type="NCBI Taxonomy" id="3154295"/>
    <lineage>
        <taxon>Bacteria</taxon>
        <taxon>Bacillati</taxon>
        <taxon>Actinomycetota</taxon>
        <taxon>Actinomycetes</taxon>
        <taxon>Kitasatosporales</taxon>
        <taxon>Streptomycetaceae</taxon>
        <taxon>Streptomyces</taxon>
    </lineage>
</organism>
<dbReference type="EMBL" id="JBEXIP010000070">
    <property type="protein sequence ID" value="MET8438767.1"/>
    <property type="molecule type" value="Genomic_DNA"/>
</dbReference>
<dbReference type="InterPro" id="IPR029261">
    <property type="entry name" value="Transposase_Znf"/>
</dbReference>
<gene>
    <name evidence="2" type="ORF">ABZV61_40010</name>
</gene>
<dbReference type="InterPro" id="IPR047951">
    <property type="entry name" value="Transpos_ISL3"/>
</dbReference>
<dbReference type="Proteomes" id="UP001550044">
    <property type="component" value="Unassembled WGS sequence"/>
</dbReference>
<dbReference type="PANTHER" id="PTHR33498">
    <property type="entry name" value="TRANSPOSASE FOR INSERTION SEQUENCE ELEMENT IS1557"/>
    <property type="match status" value="1"/>
</dbReference>
<keyword evidence="3" id="KW-1185">Reference proteome</keyword>
<feature type="domain" description="Transposase IS204/IS1001/IS1096/IS1165 zinc-finger" evidence="1">
    <location>
        <begin position="2"/>
        <end position="44"/>
    </location>
</feature>
<sequence length="91" mass="10396">MPCPDCSVRSSRVHSTYERRLAVAPVGGQPALVELTVRRLCCENTACLRRTFVEQAEGLTVRYRTPVSRRVLEAVAVERHRLRPHHHHADQ</sequence>
<dbReference type="RefSeq" id="WP_356500110.1">
    <property type="nucleotide sequence ID" value="NZ_JBEXEF010000148.1"/>
</dbReference>
<reference evidence="2 3" key="1">
    <citation type="submission" date="2024-06" db="EMBL/GenBank/DDBJ databases">
        <title>The Natural Products Discovery Center: Release of the First 8490 Sequenced Strains for Exploring Actinobacteria Biosynthetic Diversity.</title>
        <authorList>
            <person name="Kalkreuter E."/>
            <person name="Kautsar S.A."/>
            <person name="Yang D."/>
            <person name="Bader C.D."/>
            <person name="Teijaro C.N."/>
            <person name="Fluegel L."/>
            <person name="Davis C.M."/>
            <person name="Simpson J.R."/>
            <person name="Lauterbach L."/>
            <person name="Steele A.D."/>
            <person name="Gui C."/>
            <person name="Meng S."/>
            <person name="Li G."/>
            <person name="Viehrig K."/>
            <person name="Ye F."/>
            <person name="Su P."/>
            <person name="Kiefer A.F."/>
            <person name="Nichols A."/>
            <person name="Cepeda A.J."/>
            <person name="Yan W."/>
            <person name="Fan B."/>
            <person name="Jiang Y."/>
            <person name="Adhikari A."/>
            <person name="Zheng C.-J."/>
            <person name="Schuster L."/>
            <person name="Cowan T.M."/>
            <person name="Smanski M.J."/>
            <person name="Chevrette M.G."/>
            <person name="De Carvalho L.P.S."/>
            <person name="Shen B."/>
        </authorList>
    </citation>
    <scope>NUCLEOTIDE SEQUENCE [LARGE SCALE GENOMIC DNA]</scope>
    <source>
        <strain evidence="2 3">NPDC005137</strain>
    </source>
</reference>
<evidence type="ECO:0000259" key="1">
    <source>
        <dbReference type="Pfam" id="PF14690"/>
    </source>
</evidence>
<comment type="caution">
    <text evidence="2">The sequence shown here is derived from an EMBL/GenBank/DDBJ whole genome shotgun (WGS) entry which is preliminary data.</text>
</comment>
<proteinExistence type="predicted"/>
<accession>A0ABV2ULN5</accession>
<name>A0ABV2ULN5_9ACTN</name>
<dbReference type="Pfam" id="PF14690">
    <property type="entry name" value="Zn_ribbon_ISL3"/>
    <property type="match status" value="1"/>
</dbReference>
<dbReference type="PANTHER" id="PTHR33498:SF1">
    <property type="entry name" value="TRANSPOSASE FOR INSERTION SEQUENCE ELEMENT IS1557"/>
    <property type="match status" value="1"/>
</dbReference>
<evidence type="ECO:0000313" key="2">
    <source>
        <dbReference type="EMBL" id="MET8438767.1"/>
    </source>
</evidence>
<evidence type="ECO:0000313" key="3">
    <source>
        <dbReference type="Proteomes" id="UP001550044"/>
    </source>
</evidence>
<protein>
    <submittedName>
        <fullName evidence="2">Transposase family protein</fullName>
    </submittedName>
</protein>